<dbReference type="GO" id="GO:0005886">
    <property type="term" value="C:plasma membrane"/>
    <property type="evidence" value="ECO:0007669"/>
    <property type="project" value="UniProtKB-SubCell"/>
</dbReference>
<dbReference type="NCBIfam" id="NF003291">
    <property type="entry name" value="PRK04288.1"/>
    <property type="match status" value="1"/>
</dbReference>
<name>A0AAJ3Z0A8_9BACI</name>
<dbReference type="HAMAP" id="MF_01142">
    <property type="entry name" value="LrgB"/>
    <property type="match status" value="1"/>
</dbReference>
<keyword evidence="4 7" id="KW-0204">Cytolysis</keyword>
<evidence type="ECO:0000256" key="1">
    <source>
        <dbReference type="ARBA" id="ARBA00004141"/>
    </source>
</evidence>
<evidence type="ECO:0000313" key="8">
    <source>
        <dbReference type="EMBL" id="QAT66456.1"/>
    </source>
</evidence>
<feature type="transmembrane region" description="Helical" evidence="7">
    <location>
        <begin position="27"/>
        <end position="48"/>
    </location>
</feature>
<dbReference type="GO" id="GO:0012501">
    <property type="term" value="P:programmed cell death"/>
    <property type="evidence" value="ECO:0007669"/>
    <property type="project" value="UniProtKB-UniRule"/>
</dbReference>
<evidence type="ECO:0000256" key="5">
    <source>
        <dbReference type="ARBA" id="ARBA00022989"/>
    </source>
</evidence>
<accession>A0AAJ3Z0A8</accession>
<evidence type="ECO:0000256" key="6">
    <source>
        <dbReference type="ARBA" id="ARBA00023136"/>
    </source>
</evidence>
<feature type="transmembrane region" description="Helical" evidence="7">
    <location>
        <begin position="145"/>
        <end position="165"/>
    </location>
</feature>
<proteinExistence type="inferred from homology"/>
<dbReference type="GO" id="GO:0031640">
    <property type="term" value="P:killing of cells of another organism"/>
    <property type="evidence" value="ECO:0007669"/>
    <property type="project" value="UniProtKB-KW"/>
</dbReference>
<dbReference type="Proteomes" id="UP000288675">
    <property type="component" value="Chromosome"/>
</dbReference>
<evidence type="ECO:0000256" key="7">
    <source>
        <dbReference type="HAMAP-Rule" id="MF_01142"/>
    </source>
</evidence>
<feature type="transmembrane region" description="Helical" evidence="7">
    <location>
        <begin position="5"/>
        <end position="21"/>
    </location>
</feature>
<comment type="function">
    <text evidence="7">Inhibits the expression or activity of extracellular murein hydrolases by interacting, possibly with LrgA, with the holin-like protein CidA. The LrgAB and CidA proteins may affect the proton motive force of the membrane. May be involved in programmed cell death (PCD), possibly triggering PCD in response to antibiotics and environmental stresses.</text>
</comment>
<keyword evidence="6 7" id="KW-0472">Membrane</keyword>
<keyword evidence="2 7" id="KW-1003">Cell membrane</keyword>
<dbReference type="InterPro" id="IPR024891">
    <property type="entry name" value="Antiholin-like_LrgB"/>
</dbReference>
<dbReference type="GO" id="GO:0019835">
    <property type="term" value="P:cytolysis"/>
    <property type="evidence" value="ECO:0007669"/>
    <property type="project" value="UniProtKB-UniRule"/>
</dbReference>
<evidence type="ECO:0000313" key="9">
    <source>
        <dbReference type="Proteomes" id="UP000288675"/>
    </source>
</evidence>
<dbReference type="PANTHER" id="PTHR30249">
    <property type="entry name" value="PUTATIVE SEROTONIN TRANSPORTER"/>
    <property type="match status" value="1"/>
</dbReference>
<dbReference type="InterPro" id="IPR007300">
    <property type="entry name" value="CidB/LrgB"/>
</dbReference>
<dbReference type="KEGG" id="bgy:BGLY_3424"/>
<reference evidence="8 9" key="1">
    <citation type="submission" date="2019-01" db="EMBL/GenBank/DDBJ databases">
        <title>Genome sequence of Bacillus glycinifermentans SRCM103574.</title>
        <authorList>
            <person name="Kong H.-J."/>
            <person name="Jeong S.-Y."/>
            <person name="Jeong D.-Y."/>
        </authorList>
    </citation>
    <scope>NUCLEOTIDE SEQUENCE [LARGE SCALE GENOMIC DNA]</scope>
    <source>
        <strain evidence="8 9">SRCM103574</strain>
    </source>
</reference>
<dbReference type="GeneID" id="82854405"/>
<gene>
    <name evidence="7 8" type="primary">lrgB</name>
    <name evidence="8" type="ORF">EQZ20_17170</name>
</gene>
<organism evidence="8 9">
    <name type="scientific">Bacillus glycinifermentans</name>
    <dbReference type="NCBI Taxonomy" id="1664069"/>
    <lineage>
        <taxon>Bacteria</taxon>
        <taxon>Bacillati</taxon>
        <taxon>Bacillota</taxon>
        <taxon>Bacilli</taxon>
        <taxon>Bacillales</taxon>
        <taxon>Bacillaceae</taxon>
        <taxon>Bacillus</taxon>
    </lineage>
</organism>
<comment type="subcellular location">
    <subcellularLocation>
        <location evidence="7">Cell membrane</location>
        <topology evidence="7">Multi-pass membrane protein</topology>
    </subcellularLocation>
    <subcellularLocation>
        <location evidence="1">Membrane</location>
        <topology evidence="1">Multi-pass membrane protein</topology>
    </subcellularLocation>
</comment>
<keyword evidence="3 7" id="KW-0812">Transmembrane</keyword>
<dbReference type="Pfam" id="PF04172">
    <property type="entry name" value="LrgB"/>
    <property type="match status" value="1"/>
</dbReference>
<dbReference type="RefSeq" id="WP_046132158.1">
    <property type="nucleotide sequence ID" value="NZ_CP035232.1"/>
</dbReference>
<sequence>MSPYFGIVVSLAAFGIGTYLFKKTNGFFLFTPLFVAMVLGIAFLKIGGFSYEDYKSGGDIIKFFLEPATIAFAIPLYNQAATLKKYWWQILSAIVAGSVCSVAVVYLIAKGIHLDDAVMKSMLPQAATTAIALPLSKGIGGITDITAFAVIFNAVIVYALGALFLKLFRVKNPIAKGLALGTSGHALGVAVGIEMGEVEAAMASIAVVVVGVVTVFVIPVFIQIVGG</sequence>
<feature type="transmembrane region" description="Helical" evidence="7">
    <location>
        <begin position="86"/>
        <end position="109"/>
    </location>
</feature>
<dbReference type="PANTHER" id="PTHR30249:SF0">
    <property type="entry name" value="PLASTIDAL GLYCOLATE_GLYCERATE TRANSLOCATOR 1, CHLOROPLASTIC"/>
    <property type="match status" value="1"/>
</dbReference>
<feature type="transmembrane region" description="Helical" evidence="7">
    <location>
        <begin position="60"/>
        <end position="80"/>
    </location>
</feature>
<keyword evidence="5 7" id="KW-1133">Transmembrane helix</keyword>
<comment type="similarity">
    <text evidence="7">Belongs to the CidB/LrgB family. LrgB subfamily.</text>
</comment>
<dbReference type="AlphaFoldDB" id="A0AAJ3Z0A8"/>
<protein>
    <recommendedName>
        <fullName evidence="7">Antiholin-like protein LrgB</fullName>
    </recommendedName>
</protein>
<evidence type="ECO:0000256" key="4">
    <source>
        <dbReference type="ARBA" id="ARBA00022852"/>
    </source>
</evidence>
<dbReference type="EMBL" id="CP035232">
    <property type="protein sequence ID" value="QAT66456.1"/>
    <property type="molecule type" value="Genomic_DNA"/>
</dbReference>
<evidence type="ECO:0000256" key="2">
    <source>
        <dbReference type="ARBA" id="ARBA00022475"/>
    </source>
</evidence>
<feature type="transmembrane region" description="Helical" evidence="7">
    <location>
        <begin position="177"/>
        <end position="195"/>
    </location>
</feature>
<evidence type="ECO:0000256" key="3">
    <source>
        <dbReference type="ARBA" id="ARBA00022692"/>
    </source>
</evidence>
<feature type="transmembrane region" description="Helical" evidence="7">
    <location>
        <begin position="201"/>
        <end position="222"/>
    </location>
</feature>